<sequence length="101" mass="11012">MDEKIIMRVLESHSLTGLGMLLHPESAAPELANWPLHTALAVRLRYPDKQEISAIASVEEIARPGQPAVRALLLTQPDAVLPPAGTEVWASGNEPSWEQLI</sequence>
<dbReference type="Proteomes" id="UP000197277">
    <property type="component" value="Unassembled WGS sequence"/>
</dbReference>
<comment type="caution">
    <text evidence="1">The sequence shown here is derived from an EMBL/GenBank/DDBJ whole genome shotgun (WGS) entry which is preliminary data.</text>
</comment>
<dbReference type="EMBL" id="NIRR01000010">
    <property type="protein sequence ID" value="OWP63617.1"/>
    <property type="molecule type" value="Genomic_DNA"/>
</dbReference>
<evidence type="ECO:0000313" key="2">
    <source>
        <dbReference type="Proteomes" id="UP000197277"/>
    </source>
</evidence>
<evidence type="ECO:0000313" key="1">
    <source>
        <dbReference type="EMBL" id="OWP63617.1"/>
    </source>
</evidence>
<gene>
    <name evidence="1" type="ORF">CDA63_08545</name>
</gene>
<organism evidence="1 2">
    <name type="scientific">Hymenobacter amundsenii</name>
    <dbReference type="NCBI Taxonomy" id="2006685"/>
    <lineage>
        <taxon>Bacteria</taxon>
        <taxon>Pseudomonadati</taxon>
        <taxon>Bacteroidota</taxon>
        <taxon>Cytophagia</taxon>
        <taxon>Cytophagales</taxon>
        <taxon>Hymenobacteraceae</taxon>
        <taxon>Hymenobacter</taxon>
    </lineage>
</organism>
<reference evidence="1 2" key="1">
    <citation type="submission" date="2017-06" db="EMBL/GenBank/DDBJ databases">
        <title>Hymenobacter amundsenii sp. nov. isolated from regoliths in Antarctica.</title>
        <authorList>
            <person name="Sedlacek I."/>
            <person name="Kralova S."/>
            <person name="Pantucek R."/>
            <person name="Svec P."/>
            <person name="Holochova P."/>
            <person name="Stankova E."/>
            <person name="Vrbovska V."/>
            <person name="Busse H.-J."/>
        </authorList>
    </citation>
    <scope>NUCLEOTIDE SEQUENCE [LARGE SCALE GENOMIC DNA]</scope>
    <source>
        <strain evidence="1 2">CCM 8682</strain>
    </source>
</reference>
<proteinExistence type="predicted"/>
<keyword evidence="2" id="KW-1185">Reference proteome</keyword>
<accession>A0A246FLI8</accession>
<dbReference type="AlphaFoldDB" id="A0A246FLI8"/>
<name>A0A246FLI8_9BACT</name>
<protein>
    <submittedName>
        <fullName evidence="1">Uncharacterized protein</fullName>
    </submittedName>
</protein>